<evidence type="ECO:0000256" key="6">
    <source>
        <dbReference type="SAM" id="MobiDB-lite"/>
    </source>
</evidence>
<comment type="subcellular location">
    <subcellularLocation>
        <location evidence="2">Mitochondrion</location>
    </subcellularLocation>
</comment>
<comment type="function">
    <text evidence="1">Required for respiratory activity and maintenance and expression of the mitochondrial genome.</text>
</comment>
<evidence type="ECO:0000313" key="7">
    <source>
        <dbReference type="EMBL" id="EOO04310.1"/>
    </source>
</evidence>
<dbReference type="HOGENOM" id="CLU_047598_2_1_1"/>
<organism evidence="7 8">
    <name type="scientific">Phaeoacremonium minimum (strain UCR-PA7)</name>
    <name type="common">Esca disease fungus</name>
    <name type="synonym">Togninia minima</name>
    <dbReference type="NCBI Taxonomy" id="1286976"/>
    <lineage>
        <taxon>Eukaryota</taxon>
        <taxon>Fungi</taxon>
        <taxon>Dikarya</taxon>
        <taxon>Ascomycota</taxon>
        <taxon>Pezizomycotina</taxon>
        <taxon>Sordariomycetes</taxon>
        <taxon>Sordariomycetidae</taxon>
        <taxon>Togniniales</taxon>
        <taxon>Togniniaceae</taxon>
        <taxon>Phaeoacremonium</taxon>
    </lineage>
</organism>
<protein>
    <recommendedName>
        <fullName evidence="4">Required for respiratory growth protein 9, mitochondrial</fullName>
    </recommendedName>
</protein>
<keyword evidence="8" id="KW-1185">Reference proteome</keyword>
<dbReference type="EMBL" id="KB932781">
    <property type="protein sequence ID" value="EOO04310.1"/>
    <property type="molecule type" value="Genomic_DNA"/>
</dbReference>
<comment type="similarity">
    <text evidence="3">Belongs to the RRG9 family.</text>
</comment>
<dbReference type="KEGG" id="tmn:UCRPA7_211"/>
<proteinExistence type="inferred from homology"/>
<keyword evidence="5" id="KW-0809">Transit peptide</keyword>
<dbReference type="GO" id="GO:0005739">
    <property type="term" value="C:mitochondrion"/>
    <property type="evidence" value="ECO:0007669"/>
    <property type="project" value="UniProtKB-SubCell"/>
</dbReference>
<evidence type="ECO:0000256" key="5">
    <source>
        <dbReference type="ARBA" id="ARBA00022946"/>
    </source>
</evidence>
<reference evidence="8" key="1">
    <citation type="journal article" date="2013" name="Genome Announc.">
        <title>Draft genome sequence of the ascomycete Phaeoacremonium aleophilum strain UCR-PA7, a causal agent of the esca disease complex in grapevines.</title>
        <authorList>
            <person name="Blanco-Ulate B."/>
            <person name="Rolshausen P."/>
            <person name="Cantu D."/>
        </authorList>
    </citation>
    <scope>NUCLEOTIDE SEQUENCE [LARGE SCALE GENOMIC DNA]</scope>
    <source>
        <strain evidence="8">UCR-PA7</strain>
    </source>
</reference>
<dbReference type="RefSeq" id="XP_007911000.1">
    <property type="nucleotide sequence ID" value="XM_007912809.1"/>
</dbReference>
<sequence>MRPVQSRYKSIEDNVEGQPTQKKEDWKIQKAALKEKFPDGWQPRKKLSPDALAGIRALHEQFPEDYTTEVLANKFEVSPEAIRRILRSKWEPSPEEEERRQERWFNRGKQVWSRWAELGKKPPTRWRDEGIERKPYRRRAQYEEEDDGGLSETGNNRLIARSKLAKNLM</sequence>
<evidence type="ECO:0000313" key="8">
    <source>
        <dbReference type="Proteomes" id="UP000014074"/>
    </source>
</evidence>
<dbReference type="eggNOG" id="ENOG502S7IA">
    <property type="taxonomic scope" value="Eukaryota"/>
</dbReference>
<feature type="region of interest" description="Disordered" evidence="6">
    <location>
        <begin position="137"/>
        <end position="157"/>
    </location>
</feature>
<evidence type="ECO:0000256" key="2">
    <source>
        <dbReference type="ARBA" id="ARBA00004173"/>
    </source>
</evidence>
<feature type="region of interest" description="Disordered" evidence="6">
    <location>
        <begin position="1"/>
        <end position="26"/>
    </location>
</feature>
<dbReference type="GO" id="GO:0005634">
    <property type="term" value="C:nucleus"/>
    <property type="evidence" value="ECO:0007669"/>
    <property type="project" value="TreeGrafter"/>
</dbReference>
<evidence type="ECO:0000256" key="3">
    <source>
        <dbReference type="ARBA" id="ARBA00010895"/>
    </source>
</evidence>
<dbReference type="PANTHER" id="PTHR13475">
    <property type="entry name" value="NEUGRIN"/>
    <property type="match status" value="1"/>
</dbReference>
<dbReference type="InterPro" id="IPR010487">
    <property type="entry name" value="NGRN/Rrg9"/>
</dbReference>
<dbReference type="PANTHER" id="PTHR13475:SF3">
    <property type="entry name" value="NEUGRIN"/>
    <property type="match status" value="1"/>
</dbReference>
<accession>R8BY94</accession>
<dbReference type="OrthoDB" id="5578174at2759"/>
<dbReference type="GeneID" id="19322327"/>
<evidence type="ECO:0000256" key="4">
    <source>
        <dbReference type="ARBA" id="ARBA00013566"/>
    </source>
</evidence>
<gene>
    <name evidence="7" type="ORF">UCRPA7_211</name>
</gene>
<evidence type="ECO:0000256" key="1">
    <source>
        <dbReference type="ARBA" id="ARBA00003548"/>
    </source>
</evidence>
<dbReference type="Pfam" id="PF06413">
    <property type="entry name" value="Neugrin"/>
    <property type="match status" value="1"/>
</dbReference>
<dbReference type="AlphaFoldDB" id="R8BY94"/>
<name>R8BY94_PHAM7</name>
<dbReference type="Proteomes" id="UP000014074">
    <property type="component" value="Unassembled WGS sequence"/>
</dbReference>